<accession>A0A2N5XW81</accession>
<dbReference type="InterPro" id="IPR008258">
    <property type="entry name" value="Transglycosylase_SLT_dom_1"/>
</dbReference>
<dbReference type="PANTHER" id="PTHR37423:SF2">
    <property type="entry name" value="MEMBRANE-BOUND LYTIC MUREIN TRANSGLYCOSYLASE C"/>
    <property type="match status" value="1"/>
</dbReference>
<gene>
    <name evidence="6" type="ORF">C0081_00085</name>
</gene>
<dbReference type="InterPro" id="IPR008939">
    <property type="entry name" value="Lytic_TGlycosylase_superhlx_U"/>
</dbReference>
<comment type="similarity">
    <text evidence="1">Belongs to the transglycosylase Slt family.</text>
</comment>
<evidence type="ECO:0000256" key="3">
    <source>
        <dbReference type="ARBA" id="ARBA00022729"/>
    </source>
</evidence>
<evidence type="ECO:0000259" key="5">
    <source>
        <dbReference type="Pfam" id="PF01464"/>
    </source>
</evidence>
<dbReference type="OrthoDB" id="9815002at2"/>
<evidence type="ECO:0000256" key="4">
    <source>
        <dbReference type="SAM" id="SignalP"/>
    </source>
</evidence>
<feature type="chain" id="PRO_5014743194" evidence="4">
    <location>
        <begin position="25"/>
        <end position="754"/>
    </location>
</feature>
<dbReference type="RefSeq" id="WP_101531773.1">
    <property type="nucleotide sequence ID" value="NZ_JBFHIU010000011.1"/>
</dbReference>
<dbReference type="SUPFAM" id="SSF53955">
    <property type="entry name" value="Lysozyme-like"/>
    <property type="match status" value="1"/>
</dbReference>
<comment type="similarity">
    <text evidence="2">Belongs to the virb1 family.</text>
</comment>
<dbReference type="EMBL" id="PKUQ01000001">
    <property type="protein sequence ID" value="PLW78688.1"/>
    <property type="molecule type" value="Genomic_DNA"/>
</dbReference>
<dbReference type="CDD" id="cd13401">
    <property type="entry name" value="Slt70-like"/>
    <property type="match status" value="1"/>
</dbReference>
<dbReference type="Gene3D" id="1.25.20.10">
    <property type="entry name" value="Bacterial muramidases"/>
    <property type="match status" value="1"/>
</dbReference>
<reference evidence="6 7" key="1">
    <citation type="submission" date="2018-01" db="EMBL/GenBank/DDBJ databases">
        <title>The draft genome sequence of Cohaesibacter sp. H1304.</title>
        <authorList>
            <person name="Wang N.-N."/>
            <person name="Du Z.-J."/>
        </authorList>
    </citation>
    <scope>NUCLEOTIDE SEQUENCE [LARGE SCALE GENOMIC DNA]</scope>
    <source>
        <strain evidence="6 7">H1304</strain>
    </source>
</reference>
<organism evidence="6 7">
    <name type="scientific">Cohaesibacter celericrescens</name>
    <dbReference type="NCBI Taxonomy" id="2067669"/>
    <lineage>
        <taxon>Bacteria</taxon>
        <taxon>Pseudomonadati</taxon>
        <taxon>Pseudomonadota</taxon>
        <taxon>Alphaproteobacteria</taxon>
        <taxon>Hyphomicrobiales</taxon>
        <taxon>Cohaesibacteraceae</taxon>
    </lineage>
</organism>
<dbReference type="AlphaFoldDB" id="A0A2N5XW81"/>
<dbReference type="InterPro" id="IPR023346">
    <property type="entry name" value="Lysozyme-like_dom_sf"/>
</dbReference>
<evidence type="ECO:0000256" key="2">
    <source>
        <dbReference type="ARBA" id="ARBA00009387"/>
    </source>
</evidence>
<keyword evidence="3 4" id="KW-0732">Signal</keyword>
<proteinExistence type="inferred from homology"/>
<comment type="caution">
    <text evidence="6">The sequence shown here is derived from an EMBL/GenBank/DDBJ whole genome shotgun (WGS) entry which is preliminary data.</text>
</comment>
<dbReference type="GO" id="GO:0042597">
    <property type="term" value="C:periplasmic space"/>
    <property type="evidence" value="ECO:0007669"/>
    <property type="project" value="InterPro"/>
</dbReference>
<dbReference type="Gene3D" id="1.10.530.10">
    <property type="match status" value="1"/>
</dbReference>
<name>A0A2N5XW81_9HYPH</name>
<feature type="signal peptide" evidence="4">
    <location>
        <begin position="1"/>
        <end position="24"/>
    </location>
</feature>
<keyword evidence="7" id="KW-1185">Reference proteome</keyword>
<feature type="domain" description="Transglycosylase SLT" evidence="5">
    <location>
        <begin position="595"/>
        <end position="700"/>
    </location>
</feature>
<sequence length="754" mass="82989">MFKSINRVAVTTLFLIALTGQTVAQSLPLTIPIPQSRPAAAPVAPTSLTPAPVQLLPQAPQPAASAGSQALAVLPISLSALPKTKPGLPPLSTAVPSSAQPPSQNAAPTVQAILPAVSRAENGIEARSGSLKQALDALSQNKQKTALAIHKGMKQSLDRVILTYILAIGGYHDLPAAEIKAFYDRKPQWPSRSLIARRVEEAVVRETPSGRALAKAFGNTVPNSTTAAIEVAISHLKAGNKNQATKIIRPIWRDEGLNAKLESRILSNLRSVLTNADHFRRASYLLYRERATAALRLKKYLSSAQYKLVDARVSVIRGQKTAGSKLDSVPSSLRKDPGYIFSRVQYLRRKGRVTQAADLLIKAPRDVERLINHREWWVERRLMSRIMLNNGDARRAYKIAATHTAQSSKDYSEAEFHAGFFALRYLKDHKTAAVHFEKSWKKASRDRDKARGLYWQGRAWEAAGDRSVAAKFYQAAANPTVYYGQLALEELGQTSLVLHHPPAANAALQKQFNGRELVQAIKRLKAVGHSKRSSPILRHLGRTLQNPSEVALAHELAQSLSLHQEAVQIGQLAQMRGLPADKMAFPLNVIPRSVKTNGVDIAVIYALTKQESVFNIQAVSSANARGLMQMLPATAKTTAKKLGLRYSKAKLTSDPAYAVRLGSAFLKQNLEKFNGSYILTFAAYNAGPGRPPQWIERFGDPRSSRVNAIDWVERIPFTETRDYVMKLIENLQVYEARIHGKKLDISKDLKRGKP</sequence>
<dbReference type="SUPFAM" id="SSF48435">
    <property type="entry name" value="Bacterial muramidases"/>
    <property type="match status" value="1"/>
</dbReference>
<evidence type="ECO:0000313" key="6">
    <source>
        <dbReference type="EMBL" id="PLW78688.1"/>
    </source>
</evidence>
<dbReference type="PANTHER" id="PTHR37423">
    <property type="entry name" value="SOLUBLE LYTIC MUREIN TRANSGLYCOSYLASE-RELATED"/>
    <property type="match status" value="1"/>
</dbReference>
<dbReference type="Pfam" id="PF01464">
    <property type="entry name" value="SLT"/>
    <property type="match status" value="1"/>
</dbReference>
<dbReference type="GO" id="GO:0004553">
    <property type="term" value="F:hydrolase activity, hydrolyzing O-glycosyl compounds"/>
    <property type="evidence" value="ECO:0007669"/>
    <property type="project" value="InterPro"/>
</dbReference>
<evidence type="ECO:0000313" key="7">
    <source>
        <dbReference type="Proteomes" id="UP000234881"/>
    </source>
</evidence>
<evidence type="ECO:0000256" key="1">
    <source>
        <dbReference type="ARBA" id="ARBA00007734"/>
    </source>
</evidence>
<protein>
    <submittedName>
        <fullName evidence="6">Lytic transglycosylase</fullName>
    </submittedName>
</protein>
<dbReference type="Proteomes" id="UP000234881">
    <property type="component" value="Unassembled WGS sequence"/>
</dbReference>